<dbReference type="EMBL" id="LXEX01000028">
    <property type="protein sequence ID" value="OAT59173.1"/>
    <property type="molecule type" value="Genomic_DNA"/>
</dbReference>
<dbReference type="SMART" id="SM00382">
    <property type="entry name" value="AAA"/>
    <property type="match status" value="1"/>
</dbReference>
<dbReference type="Gene3D" id="3.40.50.300">
    <property type="entry name" value="P-loop containing nucleotide triphosphate hydrolases"/>
    <property type="match status" value="1"/>
</dbReference>
<dbReference type="RefSeq" id="WP_061555108.1">
    <property type="nucleotide sequence ID" value="NZ_LXEX01000028.1"/>
</dbReference>
<keyword evidence="3" id="KW-0547">Nucleotide-binding</keyword>
<organism evidence="8 9">
    <name type="scientific">Obesumbacterium proteus ATCC 12841</name>
    <dbReference type="NCBI Taxonomy" id="1354268"/>
    <lineage>
        <taxon>Bacteria</taxon>
        <taxon>Pseudomonadati</taxon>
        <taxon>Pseudomonadota</taxon>
        <taxon>Gammaproteobacteria</taxon>
        <taxon>Enterobacterales</taxon>
        <taxon>Hafniaceae</taxon>
        <taxon>Obesumbacterium</taxon>
    </lineage>
</organism>
<dbReference type="CDD" id="cd03214">
    <property type="entry name" value="ABC_Iron-Siderophores_B12_Hemin"/>
    <property type="match status" value="1"/>
</dbReference>
<dbReference type="Pfam" id="PF00005">
    <property type="entry name" value="ABC_tran"/>
    <property type="match status" value="1"/>
</dbReference>
<dbReference type="FunFam" id="3.40.50.300:FF:000134">
    <property type="entry name" value="Iron-enterobactin ABC transporter ATP-binding protein"/>
    <property type="match status" value="1"/>
</dbReference>
<sequence>MMAAILSAHELCYQIGHHVLIDKINLKIEPGESIALLGANGAGKTTLLRLLLGVLPATSGAIYLEGKRLTEWARRDVARRIAYVPQQHTPHFPFTVRQMVEQGRLPQQGLFRSMDADLHERVSLALEMMGIADLSERVYTQLSGGERQLVLLARALLQETPLILLDEPTNGLDYGNQLRLLERLRSIADSGRSILTITHCPEHALLAANRVWALQDGRLIADGSPQEIITPTLIHQLYHTEVSQIDSDHYRFFVPRTFVPCSTP</sequence>
<gene>
    <name evidence="8" type="ORF">M993_01721</name>
</gene>
<name>A0AA91EEN1_9GAMM</name>
<comment type="similarity">
    <text evidence="1">Belongs to the ABC transporter superfamily.</text>
</comment>
<dbReference type="InterPro" id="IPR027417">
    <property type="entry name" value="P-loop_NTPase"/>
</dbReference>
<dbReference type="InterPro" id="IPR003439">
    <property type="entry name" value="ABC_transporter-like_ATP-bd"/>
</dbReference>
<reference evidence="8 9" key="1">
    <citation type="submission" date="2016-04" db="EMBL/GenBank/DDBJ databases">
        <title>ATOL: Assembling a taxonomically balanced genome-scale reconstruction of the evolutionary history of the Enterobacteriaceae.</title>
        <authorList>
            <person name="Plunkett G.III."/>
            <person name="Neeno-Eckwall E.C."/>
            <person name="Glasner J.D."/>
            <person name="Perna N.T."/>
        </authorList>
    </citation>
    <scope>NUCLEOTIDE SEQUENCE [LARGE SCALE GENOMIC DNA]</scope>
    <source>
        <strain evidence="8 9">ATCC 12841</strain>
    </source>
</reference>
<evidence type="ECO:0000259" key="7">
    <source>
        <dbReference type="PROSITE" id="PS50893"/>
    </source>
</evidence>
<dbReference type="Proteomes" id="UP000078431">
    <property type="component" value="Unassembled WGS sequence"/>
</dbReference>
<dbReference type="EC" id="3.6.1.15" evidence="8"/>
<protein>
    <submittedName>
        <fullName evidence="8">ATPase component of an ABC superfamily transporter</fullName>
        <ecNumber evidence="8">3.6.1.15</ecNumber>
        <ecNumber evidence="8">3.6.1.3</ecNumber>
        <ecNumber evidence="8">3.6.3.25</ecNumber>
    </submittedName>
</protein>
<dbReference type="SUPFAM" id="SSF52540">
    <property type="entry name" value="P-loop containing nucleoside triphosphate hydrolases"/>
    <property type="match status" value="1"/>
</dbReference>
<evidence type="ECO:0000256" key="5">
    <source>
        <dbReference type="ARBA" id="ARBA00022967"/>
    </source>
</evidence>
<dbReference type="PANTHER" id="PTHR42794">
    <property type="entry name" value="HEMIN IMPORT ATP-BINDING PROTEIN HMUV"/>
    <property type="match status" value="1"/>
</dbReference>
<dbReference type="InterPro" id="IPR003593">
    <property type="entry name" value="AAA+_ATPase"/>
</dbReference>
<dbReference type="PROSITE" id="PS50893">
    <property type="entry name" value="ABC_TRANSPORTER_2"/>
    <property type="match status" value="1"/>
</dbReference>
<evidence type="ECO:0000313" key="9">
    <source>
        <dbReference type="Proteomes" id="UP000078431"/>
    </source>
</evidence>
<feature type="domain" description="ABC transporter" evidence="7">
    <location>
        <begin position="6"/>
        <end position="241"/>
    </location>
</feature>
<evidence type="ECO:0000256" key="4">
    <source>
        <dbReference type="ARBA" id="ARBA00022840"/>
    </source>
</evidence>
<dbReference type="AlphaFoldDB" id="A0AA91EEN1"/>
<evidence type="ECO:0000256" key="1">
    <source>
        <dbReference type="ARBA" id="ARBA00005417"/>
    </source>
</evidence>
<keyword evidence="8" id="KW-0378">Hydrolase</keyword>
<dbReference type="GO" id="GO:0016887">
    <property type="term" value="F:ATP hydrolysis activity"/>
    <property type="evidence" value="ECO:0007669"/>
    <property type="project" value="InterPro"/>
</dbReference>
<evidence type="ECO:0000256" key="3">
    <source>
        <dbReference type="ARBA" id="ARBA00022741"/>
    </source>
</evidence>
<keyword evidence="5" id="KW-1278">Translocase</keyword>
<evidence type="ECO:0000256" key="6">
    <source>
        <dbReference type="ARBA" id="ARBA00037066"/>
    </source>
</evidence>
<accession>A0AA91EEN1</accession>
<dbReference type="PROSITE" id="PS00211">
    <property type="entry name" value="ABC_TRANSPORTER_1"/>
    <property type="match status" value="1"/>
</dbReference>
<dbReference type="GO" id="GO:0005524">
    <property type="term" value="F:ATP binding"/>
    <property type="evidence" value="ECO:0007669"/>
    <property type="project" value="UniProtKB-KW"/>
</dbReference>
<comment type="function">
    <text evidence="6">Part of the ABC transporter complex HmuTUV involved in hemin import. Responsible for energy coupling to the transport system.</text>
</comment>
<comment type="caution">
    <text evidence="8">The sequence shown here is derived from an EMBL/GenBank/DDBJ whole genome shotgun (WGS) entry which is preliminary data.</text>
</comment>
<dbReference type="EC" id="3.6.3.25" evidence="8"/>
<proteinExistence type="inferred from homology"/>
<evidence type="ECO:0000313" key="8">
    <source>
        <dbReference type="EMBL" id="OAT59173.1"/>
    </source>
</evidence>
<dbReference type="PANTHER" id="PTHR42794:SF1">
    <property type="entry name" value="HEMIN IMPORT ATP-BINDING PROTEIN HMUV"/>
    <property type="match status" value="1"/>
</dbReference>
<keyword evidence="2" id="KW-0813">Transport</keyword>
<evidence type="ECO:0000256" key="2">
    <source>
        <dbReference type="ARBA" id="ARBA00022448"/>
    </source>
</evidence>
<keyword evidence="9" id="KW-1185">Reference proteome</keyword>
<dbReference type="EC" id="3.6.1.3" evidence="8"/>
<keyword evidence="4" id="KW-0067">ATP-binding</keyword>
<dbReference type="InterPro" id="IPR017871">
    <property type="entry name" value="ABC_transporter-like_CS"/>
</dbReference>